<protein>
    <submittedName>
        <fullName evidence="4">Fis family transcriptional regulator</fullName>
    </submittedName>
</protein>
<feature type="modified residue" description="4-aspartylphosphate" evidence="2">
    <location>
        <position position="51"/>
    </location>
</feature>
<proteinExistence type="predicted"/>
<gene>
    <name evidence="4" type="ORF">THMIRHAS_14320</name>
</gene>
<dbReference type="GO" id="GO:0000160">
    <property type="term" value="P:phosphorelay signal transduction system"/>
    <property type="evidence" value="ECO:0007669"/>
    <property type="project" value="InterPro"/>
</dbReference>
<evidence type="ECO:0000313" key="4">
    <source>
        <dbReference type="EMBL" id="BBP46059.1"/>
    </source>
</evidence>
<dbReference type="Pfam" id="PF00072">
    <property type="entry name" value="Response_reg"/>
    <property type="match status" value="1"/>
</dbReference>
<feature type="domain" description="Response regulatory" evidence="3">
    <location>
        <begin position="3"/>
        <end position="118"/>
    </location>
</feature>
<dbReference type="Gene3D" id="3.40.50.2300">
    <property type="match status" value="1"/>
</dbReference>
<dbReference type="SMART" id="SM00448">
    <property type="entry name" value="REC"/>
    <property type="match status" value="1"/>
</dbReference>
<dbReference type="InterPro" id="IPR001789">
    <property type="entry name" value="Sig_transdc_resp-reg_receiver"/>
</dbReference>
<accession>A0A6F8PVB7</accession>
<dbReference type="AlphaFoldDB" id="A0A6F8PVB7"/>
<dbReference type="PANTHER" id="PTHR44591:SF25">
    <property type="entry name" value="CHEMOTAXIS TWO-COMPONENT RESPONSE REGULATOR"/>
    <property type="match status" value="1"/>
</dbReference>
<keyword evidence="5" id="KW-1185">Reference proteome</keyword>
<dbReference type="RefSeq" id="WP_173272334.1">
    <property type="nucleotide sequence ID" value="NZ_AP021889.1"/>
</dbReference>
<evidence type="ECO:0000259" key="3">
    <source>
        <dbReference type="PROSITE" id="PS50110"/>
    </source>
</evidence>
<evidence type="ECO:0000256" key="2">
    <source>
        <dbReference type="PROSITE-ProRule" id="PRU00169"/>
    </source>
</evidence>
<dbReference type="PROSITE" id="PS50110">
    <property type="entry name" value="RESPONSE_REGULATORY"/>
    <property type="match status" value="1"/>
</dbReference>
<organism evidence="4 5">
    <name type="scientific">Thiosulfatimonas sediminis</name>
    <dbReference type="NCBI Taxonomy" id="2675054"/>
    <lineage>
        <taxon>Bacteria</taxon>
        <taxon>Pseudomonadati</taxon>
        <taxon>Pseudomonadota</taxon>
        <taxon>Gammaproteobacteria</taxon>
        <taxon>Thiotrichales</taxon>
        <taxon>Piscirickettsiaceae</taxon>
        <taxon>Thiosulfatimonas</taxon>
    </lineage>
</organism>
<name>A0A6F8PVB7_9GAMM</name>
<reference evidence="5" key="1">
    <citation type="submission" date="2019-11" db="EMBL/GenBank/DDBJ databases">
        <title>Isolation and characterization of two novel species in the genus Thiomicrorhabdus.</title>
        <authorList>
            <person name="Mochizuki J."/>
            <person name="Kojima H."/>
            <person name="Fukui M."/>
        </authorList>
    </citation>
    <scope>NUCLEOTIDE SEQUENCE [LARGE SCALE GENOMIC DNA]</scope>
    <source>
        <strain evidence="5">aks77</strain>
    </source>
</reference>
<evidence type="ECO:0000313" key="5">
    <source>
        <dbReference type="Proteomes" id="UP000501726"/>
    </source>
</evidence>
<sequence>MKQVLYVDDAASMRKLVNLVLQNHYQVTLASNGVEGLEKIQQQDFDVIISDVNMPIMDGLGFLEALRQLERSRFTPVLMLTTEASPELKMRGRELGATGWIVKPFDPEKLPSLIERACS</sequence>
<keyword evidence="1 2" id="KW-0597">Phosphoprotein</keyword>
<evidence type="ECO:0000256" key="1">
    <source>
        <dbReference type="ARBA" id="ARBA00022553"/>
    </source>
</evidence>
<dbReference type="InterPro" id="IPR011006">
    <property type="entry name" value="CheY-like_superfamily"/>
</dbReference>
<dbReference type="EMBL" id="AP021889">
    <property type="protein sequence ID" value="BBP46059.1"/>
    <property type="molecule type" value="Genomic_DNA"/>
</dbReference>
<dbReference type="PANTHER" id="PTHR44591">
    <property type="entry name" value="STRESS RESPONSE REGULATOR PROTEIN 1"/>
    <property type="match status" value="1"/>
</dbReference>
<dbReference type="SUPFAM" id="SSF52172">
    <property type="entry name" value="CheY-like"/>
    <property type="match status" value="1"/>
</dbReference>
<dbReference type="KEGG" id="tse:THMIRHAS_14320"/>
<dbReference type="InterPro" id="IPR050595">
    <property type="entry name" value="Bact_response_regulator"/>
</dbReference>
<dbReference type="Proteomes" id="UP000501726">
    <property type="component" value="Chromosome"/>
</dbReference>